<dbReference type="RefSeq" id="WP_101429834.1">
    <property type="nucleotide sequence ID" value="NZ_PCGZ01000005.1"/>
</dbReference>
<organism evidence="2 3">
    <name type="scientific">Bifidobacterium pseudolongum subsp. globosum</name>
    <dbReference type="NCBI Taxonomy" id="1690"/>
    <lineage>
        <taxon>Bacteria</taxon>
        <taxon>Bacillati</taxon>
        <taxon>Actinomycetota</taxon>
        <taxon>Actinomycetes</taxon>
        <taxon>Bifidobacteriales</taxon>
        <taxon>Bifidobacteriaceae</taxon>
        <taxon>Bifidobacterium</taxon>
    </lineage>
</organism>
<evidence type="ECO:0000313" key="2">
    <source>
        <dbReference type="EMBL" id="PKU90742.1"/>
    </source>
</evidence>
<protein>
    <submittedName>
        <fullName evidence="2">Antirepressor</fullName>
    </submittedName>
</protein>
<feature type="domain" description="Bro-N" evidence="1">
    <location>
        <begin position="2"/>
        <end position="105"/>
    </location>
</feature>
<reference evidence="2 3" key="1">
    <citation type="submission" date="2017-10" db="EMBL/GenBank/DDBJ databases">
        <title>Bifidobacterium genomics.</title>
        <authorList>
            <person name="Lugli G.A."/>
            <person name="Milani C."/>
            <person name="Mancabelli L."/>
        </authorList>
    </citation>
    <scope>NUCLEOTIDE SEQUENCE [LARGE SCALE GENOMIC DNA]</scope>
    <source>
        <strain evidence="2 3">1524B</strain>
    </source>
</reference>
<dbReference type="SMART" id="SM01040">
    <property type="entry name" value="Bro-N"/>
    <property type="match status" value="1"/>
</dbReference>
<comment type="caution">
    <text evidence="2">The sequence shown here is derived from an EMBL/GenBank/DDBJ whole genome shotgun (WGS) entry which is preliminary data.</text>
</comment>
<sequence length="258" mass="29186">MNNQIQQYDFHDSAVRIHTDGDTVEYCARDIAGTLGYANPNDAIRRHCKGIVKRYPLETAGGMQEMAFIGEGDVYRLIVSSQLPAATEFEHWLFDEVLPSIRKHGGYMAGQETMSPEQMLAASMRWLESRIAEQQGQINAQQAQLDAQAPKVLFADAVSTSKRCILVGELAKILRQNGVDMGEKRLFAWLREHGYLMKRNGIPNYPTQRSMDLKLFEIKETPIVHSDGHTTLSITTKVTPKGQQYFIQKFLGHKENTK</sequence>
<name>A0A2N3QHL4_9BIFI</name>
<dbReference type="InterPro" id="IPR003497">
    <property type="entry name" value="BRO_N_domain"/>
</dbReference>
<dbReference type="GO" id="GO:0003677">
    <property type="term" value="F:DNA binding"/>
    <property type="evidence" value="ECO:0007669"/>
    <property type="project" value="InterPro"/>
</dbReference>
<accession>A0A2N3QHL4</accession>
<dbReference type="EMBL" id="PCGZ01000005">
    <property type="protein sequence ID" value="PKU90742.1"/>
    <property type="molecule type" value="Genomic_DNA"/>
</dbReference>
<dbReference type="InterPro" id="IPR005039">
    <property type="entry name" value="Ant_C"/>
</dbReference>
<dbReference type="Proteomes" id="UP000233730">
    <property type="component" value="Unassembled WGS sequence"/>
</dbReference>
<gene>
    <name evidence="2" type="ORF">CQR46_0938</name>
</gene>
<evidence type="ECO:0000259" key="1">
    <source>
        <dbReference type="PROSITE" id="PS51750"/>
    </source>
</evidence>
<dbReference type="Pfam" id="PF02498">
    <property type="entry name" value="Bro-N"/>
    <property type="match status" value="1"/>
</dbReference>
<proteinExistence type="predicted"/>
<dbReference type="PANTHER" id="PTHR36180">
    <property type="entry name" value="DNA-BINDING PROTEIN-RELATED-RELATED"/>
    <property type="match status" value="1"/>
</dbReference>
<dbReference type="Pfam" id="PF03374">
    <property type="entry name" value="ANT"/>
    <property type="match status" value="1"/>
</dbReference>
<dbReference type="PANTHER" id="PTHR36180:SF2">
    <property type="entry name" value="BRO FAMILY PROTEIN"/>
    <property type="match status" value="1"/>
</dbReference>
<dbReference type="PROSITE" id="PS51750">
    <property type="entry name" value="BRO_N"/>
    <property type="match status" value="1"/>
</dbReference>
<dbReference type="AlphaFoldDB" id="A0A2N3QHL4"/>
<evidence type="ECO:0000313" key="3">
    <source>
        <dbReference type="Proteomes" id="UP000233730"/>
    </source>
</evidence>